<keyword evidence="8 9" id="KW-0472">Membrane</keyword>
<dbReference type="GO" id="GO:0005886">
    <property type="term" value="C:plasma membrane"/>
    <property type="evidence" value="ECO:0007669"/>
    <property type="project" value="UniProtKB-SubCell"/>
</dbReference>
<reference evidence="10 11" key="1">
    <citation type="submission" date="2020-10" db="EMBL/GenBank/DDBJ databases">
        <title>Ca. Dormibacterota MAGs.</title>
        <authorList>
            <person name="Montgomery K."/>
        </authorList>
    </citation>
    <scope>NUCLEOTIDE SEQUENCE [LARGE SCALE GENOMIC DNA]</scope>
    <source>
        <strain evidence="10">SC8812_S17_18</strain>
    </source>
</reference>
<comment type="caution">
    <text evidence="10">The sequence shown here is derived from an EMBL/GenBank/DDBJ whole genome shotgun (WGS) entry which is preliminary data.</text>
</comment>
<evidence type="ECO:0000256" key="2">
    <source>
        <dbReference type="ARBA" id="ARBA00008445"/>
    </source>
</evidence>
<keyword evidence="6 9" id="KW-1133">Transmembrane helix</keyword>
<comment type="similarity">
    <text evidence="2 9">Belongs to the SecG family.</text>
</comment>
<dbReference type="Proteomes" id="UP000606991">
    <property type="component" value="Unassembled WGS sequence"/>
</dbReference>
<dbReference type="GO" id="GO:0009306">
    <property type="term" value="P:protein secretion"/>
    <property type="evidence" value="ECO:0007669"/>
    <property type="project" value="UniProtKB-UniRule"/>
</dbReference>
<gene>
    <name evidence="10" type="primary">secG</name>
    <name evidence="10" type="ORF">JF886_06030</name>
</gene>
<keyword evidence="9" id="KW-1003">Cell membrane</keyword>
<evidence type="ECO:0000256" key="3">
    <source>
        <dbReference type="ARBA" id="ARBA00022448"/>
    </source>
</evidence>
<dbReference type="AlphaFoldDB" id="A0A934N9N2"/>
<organism evidence="10 11">
    <name type="scientific">Candidatus Aeolococcus gillhamiae</name>
    <dbReference type="NCBI Taxonomy" id="3127015"/>
    <lineage>
        <taxon>Bacteria</taxon>
        <taxon>Bacillati</taxon>
        <taxon>Candidatus Dormiibacterota</taxon>
        <taxon>Candidatus Dormibacteria</taxon>
        <taxon>Candidatus Aeolococcales</taxon>
        <taxon>Candidatus Aeolococcaceae</taxon>
        <taxon>Candidatus Aeolococcus</taxon>
    </lineage>
</organism>
<evidence type="ECO:0000313" key="10">
    <source>
        <dbReference type="EMBL" id="MBJ7594412.1"/>
    </source>
</evidence>
<dbReference type="InterPro" id="IPR004692">
    <property type="entry name" value="SecG"/>
</dbReference>
<comment type="function">
    <text evidence="9">Involved in protein export. Participates in an early event of protein translocation.</text>
</comment>
<feature type="transmembrane region" description="Helical" evidence="9">
    <location>
        <begin position="54"/>
        <end position="75"/>
    </location>
</feature>
<evidence type="ECO:0000256" key="6">
    <source>
        <dbReference type="ARBA" id="ARBA00022989"/>
    </source>
</evidence>
<evidence type="ECO:0000256" key="7">
    <source>
        <dbReference type="ARBA" id="ARBA00023010"/>
    </source>
</evidence>
<protein>
    <recommendedName>
        <fullName evidence="9">Protein-export membrane protein SecG</fullName>
    </recommendedName>
</protein>
<evidence type="ECO:0000256" key="5">
    <source>
        <dbReference type="ARBA" id="ARBA00022927"/>
    </source>
</evidence>
<accession>A0A934N9N2</accession>
<keyword evidence="4 9" id="KW-0812">Transmembrane</keyword>
<name>A0A934N9N2_9BACT</name>
<comment type="caution">
    <text evidence="9">Lacks conserved residue(s) required for the propagation of feature annotation.</text>
</comment>
<evidence type="ECO:0000256" key="1">
    <source>
        <dbReference type="ARBA" id="ARBA00004141"/>
    </source>
</evidence>
<keyword evidence="3 9" id="KW-0813">Transport</keyword>
<evidence type="ECO:0000256" key="8">
    <source>
        <dbReference type="ARBA" id="ARBA00023136"/>
    </source>
</evidence>
<comment type="subcellular location">
    <subcellularLocation>
        <location evidence="9">Cell membrane</location>
        <topology evidence="9">Multi-pass membrane protein</topology>
    </subcellularLocation>
    <subcellularLocation>
        <location evidence="1">Membrane</location>
        <topology evidence="1">Multi-pass membrane protein</topology>
    </subcellularLocation>
</comment>
<keyword evidence="5 9" id="KW-0653">Protein transport</keyword>
<evidence type="ECO:0000256" key="9">
    <source>
        <dbReference type="RuleBase" id="RU365087"/>
    </source>
</evidence>
<dbReference type="EMBL" id="JAEKNS010000067">
    <property type="protein sequence ID" value="MBJ7594412.1"/>
    <property type="molecule type" value="Genomic_DNA"/>
</dbReference>
<dbReference type="RefSeq" id="WP_337310582.1">
    <property type="nucleotide sequence ID" value="NZ_JAEKNS010000067.1"/>
</dbReference>
<dbReference type="GO" id="GO:0015450">
    <property type="term" value="F:protein-transporting ATPase activity"/>
    <property type="evidence" value="ECO:0007669"/>
    <property type="project" value="UniProtKB-UniRule"/>
</dbReference>
<dbReference type="Pfam" id="PF03840">
    <property type="entry name" value="SecG"/>
    <property type="match status" value="1"/>
</dbReference>
<sequence length="78" mass="8000">MKVGFAVAQDVLGVLVMLGVLLQTPKATGLGGTIGGGGDSGGGYRRRRGLEASLLRVTIVFILLFVAVSIVQTYVGAH</sequence>
<keyword evidence="7 9" id="KW-0811">Translocation</keyword>
<evidence type="ECO:0000256" key="4">
    <source>
        <dbReference type="ARBA" id="ARBA00022692"/>
    </source>
</evidence>
<proteinExistence type="inferred from homology"/>
<dbReference type="NCBIfam" id="TIGR00810">
    <property type="entry name" value="secG"/>
    <property type="match status" value="1"/>
</dbReference>
<evidence type="ECO:0000313" key="11">
    <source>
        <dbReference type="Proteomes" id="UP000606991"/>
    </source>
</evidence>